<proteinExistence type="predicted"/>
<evidence type="ECO:0008006" key="3">
    <source>
        <dbReference type="Google" id="ProtNLM"/>
    </source>
</evidence>
<accession>X6N3V8</accession>
<dbReference type="Gene3D" id="2.120.10.80">
    <property type="entry name" value="Kelch-type beta propeller"/>
    <property type="match status" value="2"/>
</dbReference>
<gene>
    <name evidence="1" type="ORF">RFI_16797</name>
</gene>
<organism evidence="1 2">
    <name type="scientific">Reticulomyxa filosa</name>
    <dbReference type="NCBI Taxonomy" id="46433"/>
    <lineage>
        <taxon>Eukaryota</taxon>
        <taxon>Sar</taxon>
        <taxon>Rhizaria</taxon>
        <taxon>Retaria</taxon>
        <taxon>Foraminifera</taxon>
        <taxon>Monothalamids</taxon>
        <taxon>Reticulomyxidae</taxon>
        <taxon>Reticulomyxa</taxon>
    </lineage>
</organism>
<dbReference type="AlphaFoldDB" id="X6N3V8"/>
<evidence type="ECO:0000313" key="1">
    <source>
        <dbReference type="EMBL" id="ETO20419.1"/>
    </source>
</evidence>
<dbReference type="InterPro" id="IPR015915">
    <property type="entry name" value="Kelch-typ_b-propeller"/>
</dbReference>
<keyword evidence="2" id="KW-1185">Reference proteome</keyword>
<dbReference type="EMBL" id="ASPP01012627">
    <property type="protein sequence ID" value="ETO20419.1"/>
    <property type="molecule type" value="Genomic_DNA"/>
</dbReference>
<comment type="caution">
    <text evidence="1">The sequence shown here is derived from an EMBL/GenBank/DDBJ whole genome shotgun (WGS) entry which is preliminary data.</text>
</comment>
<protein>
    <recommendedName>
        <fullName evidence="3">Kelch domain-containing protein</fullName>
    </recommendedName>
</protein>
<dbReference type="Proteomes" id="UP000023152">
    <property type="component" value="Unassembled WGS sequence"/>
</dbReference>
<name>X6N3V8_RETFI</name>
<evidence type="ECO:0000313" key="2">
    <source>
        <dbReference type="Proteomes" id="UP000023152"/>
    </source>
</evidence>
<sequence>METNDIKVQEPVNLSRATPFEVLASLPVPLRNAQCVVHQQEILICGGYRTNDCYSYHIFKNKYKFICSYPNDVTLWGHCVVKLVKNNNPNDITLLSFGGYNKHTLVMKYVSVWDEEKDGNRDDIKNSKHCNGWIPLVGNSNEPICIGRNKDYHEGVRAVIGGCNNNLLFITYLLKNIDVFDLNTFQYIKNATLPSDNSIMYHCFINEMMLFCDKTGLLIKYNEDNNIFKFTNLRICTTLRLSASYGYICVNNCILFFGGNNDSENLASKEVYKYSIRDDTWMKFEQNLPNPLTDCVAILSGDGKDVHIIGGYDGKKTESTHMKTNVKEWMDGETETEKQWIMEEEEKRFIEEIKLDLDGMKEELDIKKLKVKCFLLFNNLDV</sequence>
<dbReference type="SUPFAM" id="SSF117281">
    <property type="entry name" value="Kelch motif"/>
    <property type="match status" value="1"/>
</dbReference>
<reference evidence="1 2" key="1">
    <citation type="journal article" date="2013" name="Curr. Biol.">
        <title>The Genome of the Foraminiferan Reticulomyxa filosa.</title>
        <authorList>
            <person name="Glockner G."/>
            <person name="Hulsmann N."/>
            <person name="Schleicher M."/>
            <person name="Noegel A.A."/>
            <person name="Eichinger L."/>
            <person name="Gallinger C."/>
            <person name="Pawlowski J."/>
            <person name="Sierra R."/>
            <person name="Euteneuer U."/>
            <person name="Pillet L."/>
            <person name="Moustafa A."/>
            <person name="Platzer M."/>
            <person name="Groth M."/>
            <person name="Szafranski K."/>
            <person name="Schliwa M."/>
        </authorList>
    </citation>
    <scope>NUCLEOTIDE SEQUENCE [LARGE SCALE GENOMIC DNA]</scope>
</reference>